<name>A0ACB8SGR5_9AGAM</name>
<protein>
    <submittedName>
        <fullName evidence="1">Uncharacterized protein</fullName>
    </submittedName>
</protein>
<reference evidence="1" key="1">
    <citation type="submission" date="2021-03" db="EMBL/GenBank/DDBJ databases">
        <authorList>
            <consortium name="DOE Joint Genome Institute"/>
            <person name="Ahrendt S."/>
            <person name="Looney B.P."/>
            <person name="Miyauchi S."/>
            <person name="Morin E."/>
            <person name="Drula E."/>
            <person name="Courty P.E."/>
            <person name="Chicoki N."/>
            <person name="Fauchery L."/>
            <person name="Kohler A."/>
            <person name="Kuo A."/>
            <person name="Labutti K."/>
            <person name="Pangilinan J."/>
            <person name="Lipzen A."/>
            <person name="Riley R."/>
            <person name="Andreopoulos W."/>
            <person name="He G."/>
            <person name="Johnson J."/>
            <person name="Barry K.W."/>
            <person name="Grigoriev I.V."/>
            <person name="Nagy L."/>
            <person name="Hibbett D."/>
            <person name="Henrissat B."/>
            <person name="Matheny P.B."/>
            <person name="Labbe J."/>
            <person name="Martin F."/>
        </authorList>
    </citation>
    <scope>NUCLEOTIDE SEQUENCE</scope>
    <source>
        <strain evidence="1">HHB10654</strain>
    </source>
</reference>
<comment type="caution">
    <text evidence="1">The sequence shown here is derived from an EMBL/GenBank/DDBJ whole genome shotgun (WGS) entry which is preliminary data.</text>
</comment>
<evidence type="ECO:0000313" key="1">
    <source>
        <dbReference type="EMBL" id="KAI0055125.1"/>
    </source>
</evidence>
<reference evidence="1" key="2">
    <citation type="journal article" date="2022" name="New Phytol.">
        <title>Evolutionary transition to the ectomycorrhizal habit in the genomes of a hyperdiverse lineage of mushroom-forming fungi.</title>
        <authorList>
            <person name="Looney B."/>
            <person name="Miyauchi S."/>
            <person name="Morin E."/>
            <person name="Drula E."/>
            <person name="Courty P.E."/>
            <person name="Kohler A."/>
            <person name="Kuo A."/>
            <person name="LaButti K."/>
            <person name="Pangilinan J."/>
            <person name="Lipzen A."/>
            <person name="Riley R."/>
            <person name="Andreopoulos W."/>
            <person name="He G."/>
            <person name="Johnson J."/>
            <person name="Nolan M."/>
            <person name="Tritt A."/>
            <person name="Barry K.W."/>
            <person name="Grigoriev I.V."/>
            <person name="Nagy L.G."/>
            <person name="Hibbett D."/>
            <person name="Henrissat B."/>
            <person name="Matheny P.B."/>
            <person name="Labbe J."/>
            <person name="Martin F.M."/>
        </authorList>
    </citation>
    <scope>NUCLEOTIDE SEQUENCE</scope>
    <source>
        <strain evidence="1">HHB10654</strain>
    </source>
</reference>
<proteinExistence type="predicted"/>
<feature type="non-terminal residue" evidence="1">
    <location>
        <position position="1"/>
    </location>
</feature>
<gene>
    <name evidence="1" type="ORF">BV25DRAFT_1770760</name>
</gene>
<keyword evidence="2" id="KW-1185">Reference proteome</keyword>
<feature type="non-terminal residue" evidence="1">
    <location>
        <position position="135"/>
    </location>
</feature>
<evidence type="ECO:0000313" key="2">
    <source>
        <dbReference type="Proteomes" id="UP000814140"/>
    </source>
</evidence>
<sequence>WGKFRRLEGGDMMHARGLVREGRRDASYVRYTALIDRHERRQNHPEELVAKDFYGQLRLIIVIPIPASGDLRQPRPETIALAVIRPAKAKVKTGAAEPLSIPGPIDVVDLQSLQCVVGRVRHDHEWALVDRSEPL</sequence>
<dbReference type="EMBL" id="MU277310">
    <property type="protein sequence ID" value="KAI0055125.1"/>
    <property type="molecule type" value="Genomic_DNA"/>
</dbReference>
<accession>A0ACB8SGR5</accession>
<dbReference type="Proteomes" id="UP000814140">
    <property type="component" value="Unassembled WGS sequence"/>
</dbReference>
<organism evidence="1 2">
    <name type="scientific">Artomyces pyxidatus</name>
    <dbReference type="NCBI Taxonomy" id="48021"/>
    <lineage>
        <taxon>Eukaryota</taxon>
        <taxon>Fungi</taxon>
        <taxon>Dikarya</taxon>
        <taxon>Basidiomycota</taxon>
        <taxon>Agaricomycotina</taxon>
        <taxon>Agaricomycetes</taxon>
        <taxon>Russulales</taxon>
        <taxon>Auriscalpiaceae</taxon>
        <taxon>Artomyces</taxon>
    </lineage>
</organism>